<dbReference type="PANTHER" id="PTHR35106:SF1">
    <property type="entry name" value="CHORD DOMAIN-CONTAINING PROTEIN"/>
    <property type="match status" value="1"/>
</dbReference>
<dbReference type="Proteomes" id="UP000836841">
    <property type="component" value="Chromosome 5"/>
</dbReference>
<keyword evidence="2" id="KW-1185">Reference proteome</keyword>
<reference evidence="1 2" key="1">
    <citation type="submission" date="2022-03" db="EMBL/GenBank/DDBJ databases">
        <authorList>
            <person name="Nunn A."/>
            <person name="Chopra R."/>
            <person name="Nunn A."/>
            <person name="Contreras Garrido A."/>
        </authorList>
    </citation>
    <scope>NUCLEOTIDE SEQUENCE [LARGE SCALE GENOMIC DNA]</scope>
</reference>
<sequence>METETQTKEIEKLCQRCKRSYRDSSNDAFSCRFHPSFFVCRRHDDQKRLRISSFSYFESLASRRKLQNRSGYGLCTLES</sequence>
<dbReference type="EMBL" id="OU466861">
    <property type="protein sequence ID" value="CAH2065532.1"/>
    <property type="molecule type" value="Genomic_DNA"/>
</dbReference>
<evidence type="ECO:0000313" key="2">
    <source>
        <dbReference type="Proteomes" id="UP000836841"/>
    </source>
</evidence>
<name>A0AAU9SJZ5_THLAR</name>
<evidence type="ECO:0000313" key="1">
    <source>
        <dbReference type="EMBL" id="CAH2065532.1"/>
    </source>
</evidence>
<protein>
    <submittedName>
        <fullName evidence="1">Uncharacterized protein</fullName>
    </submittedName>
</protein>
<accession>A0AAU9SJZ5</accession>
<proteinExistence type="predicted"/>
<dbReference type="PANTHER" id="PTHR35106">
    <property type="entry name" value="BNAA07G25190D PROTEIN"/>
    <property type="match status" value="1"/>
</dbReference>
<dbReference type="AlphaFoldDB" id="A0AAU9SJZ5"/>
<gene>
    <name evidence="1" type="ORF">TAV2_LOCUS16305</name>
</gene>
<organism evidence="1 2">
    <name type="scientific">Thlaspi arvense</name>
    <name type="common">Field penny-cress</name>
    <dbReference type="NCBI Taxonomy" id="13288"/>
    <lineage>
        <taxon>Eukaryota</taxon>
        <taxon>Viridiplantae</taxon>
        <taxon>Streptophyta</taxon>
        <taxon>Embryophyta</taxon>
        <taxon>Tracheophyta</taxon>
        <taxon>Spermatophyta</taxon>
        <taxon>Magnoliopsida</taxon>
        <taxon>eudicotyledons</taxon>
        <taxon>Gunneridae</taxon>
        <taxon>Pentapetalae</taxon>
        <taxon>rosids</taxon>
        <taxon>malvids</taxon>
        <taxon>Brassicales</taxon>
        <taxon>Brassicaceae</taxon>
        <taxon>Thlaspideae</taxon>
        <taxon>Thlaspi</taxon>
    </lineage>
</organism>